<dbReference type="PANTHER" id="PTHR48053:SF164">
    <property type="entry name" value="LEUCINE-RICH REPEAT-CONTAINING N-TERMINAL PLANT-TYPE DOMAIN-CONTAINING PROTEIN"/>
    <property type="match status" value="1"/>
</dbReference>
<evidence type="ECO:0000313" key="14">
    <source>
        <dbReference type="Proteomes" id="UP000241769"/>
    </source>
</evidence>
<evidence type="ECO:0000256" key="10">
    <source>
        <dbReference type="SAM" id="Phobius"/>
    </source>
</evidence>
<evidence type="ECO:0000256" key="3">
    <source>
        <dbReference type="ARBA" id="ARBA00022614"/>
    </source>
</evidence>
<dbReference type="InterPro" id="IPR011009">
    <property type="entry name" value="Kinase-like_dom_sf"/>
</dbReference>
<dbReference type="InterPro" id="IPR008266">
    <property type="entry name" value="Tyr_kinase_AS"/>
</dbReference>
<keyword evidence="10" id="KW-1133">Transmembrane helix</keyword>
<dbReference type="Pfam" id="PF00560">
    <property type="entry name" value="LRR_1"/>
    <property type="match status" value="2"/>
</dbReference>
<dbReference type="PRINTS" id="PR00109">
    <property type="entry name" value="TYRKINASE"/>
</dbReference>
<name>A0A2P6NDN9_9EUKA</name>
<keyword evidence="5" id="KW-0677">Repeat</keyword>
<evidence type="ECO:0000259" key="12">
    <source>
        <dbReference type="PROSITE" id="PS50011"/>
    </source>
</evidence>
<keyword evidence="4 11" id="KW-0732">Signal</keyword>
<evidence type="ECO:0000313" key="13">
    <source>
        <dbReference type="EMBL" id="PRP82051.1"/>
    </source>
</evidence>
<dbReference type="CDD" id="cd13999">
    <property type="entry name" value="STKc_MAP3K-like"/>
    <property type="match status" value="1"/>
</dbReference>
<comment type="subcellular location">
    <subcellularLocation>
        <location evidence="2">Cell membrane</location>
    </subcellularLocation>
    <subcellularLocation>
        <location evidence="1">Membrane</location>
        <topology evidence="1">Single-pass membrane protein</topology>
    </subcellularLocation>
</comment>
<evidence type="ECO:0000256" key="8">
    <source>
        <dbReference type="ARBA" id="ARBA00023136"/>
    </source>
</evidence>
<dbReference type="Pfam" id="PF07714">
    <property type="entry name" value="PK_Tyr_Ser-Thr"/>
    <property type="match status" value="1"/>
</dbReference>
<dbReference type="SMART" id="SM00219">
    <property type="entry name" value="TyrKc"/>
    <property type="match status" value="1"/>
</dbReference>
<dbReference type="SUPFAM" id="SSF52058">
    <property type="entry name" value="L domain-like"/>
    <property type="match status" value="2"/>
</dbReference>
<dbReference type="EMBL" id="MDYQ01000111">
    <property type="protein sequence ID" value="PRP82051.1"/>
    <property type="molecule type" value="Genomic_DNA"/>
</dbReference>
<keyword evidence="8 10" id="KW-0472">Membrane</keyword>
<dbReference type="Pfam" id="PF13516">
    <property type="entry name" value="LRR_6"/>
    <property type="match status" value="1"/>
</dbReference>
<dbReference type="InterPro" id="IPR020635">
    <property type="entry name" value="Tyr_kinase_cat_dom"/>
</dbReference>
<proteinExistence type="predicted"/>
<evidence type="ECO:0000256" key="2">
    <source>
        <dbReference type="ARBA" id="ARBA00004236"/>
    </source>
</evidence>
<dbReference type="OrthoDB" id="676979at2759"/>
<comment type="caution">
    <text evidence="13">The sequence shown here is derived from an EMBL/GenBank/DDBJ whole genome shotgun (WGS) entry which is preliminary data.</text>
</comment>
<dbReference type="InterPro" id="IPR017441">
    <property type="entry name" value="Protein_kinase_ATP_BS"/>
</dbReference>
<evidence type="ECO:0000256" key="6">
    <source>
        <dbReference type="ARBA" id="ARBA00022741"/>
    </source>
</evidence>
<dbReference type="InterPro" id="IPR051716">
    <property type="entry name" value="Plant_RL_S/T_kinase"/>
</dbReference>
<reference evidence="13 14" key="1">
    <citation type="journal article" date="2018" name="Genome Biol. Evol.">
        <title>Multiple Roots of Fruiting Body Formation in Amoebozoa.</title>
        <authorList>
            <person name="Hillmann F."/>
            <person name="Forbes G."/>
            <person name="Novohradska S."/>
            <person name="Ferling I."/>
            <person name="Riege K."/>
            <person name="Groth M."/>
            <person name="Westermann M."/>
            <person name="Marz M."/>
            <person name="Spaller T."/>
            <person name="Winckler T."/>
            <person name="Schaap P."/>
            <person name="Glockner G."/>
        </authorList>
    </citation>
    <scope>NUCLEOTIDE SEQUENCE [LARGE SCALE GENOMIC DNA]</scope>
    <source>
        <strain evidence="13 14">Jena</strain>
    </source>
</reference>
<dbReference type="Gene3D" id="3.30.200.20">
    <property type="entry name" value="Phosphorylase Kinase, domain 1"/>
    <property type="match status" value="1"/>
</dbReference>
<dbReference type="GO" id="GO:0005886">
    <property type="term" value="C:plasma membrane"/>
    <property type="evidence" value="ECO:0007669"/>
    <property type="project" value="UniProtKB-SubCell"/>
</dbReference>
<dbReference type="Gene3D" id="1.10.510.10">
    <property type="entry name" value="Transferase(Phosphotransferase) domain 1"/>
    <property type="match status" value="1"/>
</dbReference>
<keyword evidence="10" id="KW-0812">Transmembrane</keyword>
<dbReference type="PANTHER" id="PTHR48053">
    <property type="entry name" value="LEUCINE RICH REPEAT FAMILY PROTEIN, EXPRESSED"/>
    <property type="match status" value="1"/>
</dbReference>
<evidence type="ECO:0000256" key="1">
    <source>
        <dbReference type="ARBA" id="ARBA00004167"/>
    </source>
</evidence>
<evidence type="ECO:0000256" key="4">
    <source>
        <dbReference type="ARBA" id="ARBA00022729"/>
    </source>
</evidence>
<dbReference type="InParanoid" id="A0A2P6NDN9"/>
<dbReference type="GO" id="GO:0005524">
    <property type="term" value="F:ATP binding"/>
    <property type="evidence" value="ECO:0007669"/>
    <property type="project" value="UniProtKB-UniRule"/>
</dbReference>
<feature type="binding site" evidence="9">
    <location>
        <position position="1075"/>
    </location>
    <ligand>
        <name>ATP</name>
        <dbReference type="ChEBI" id="CHEBI:30616"/>
    </ligand>
</feature>
<evidence type="ECO:0000256" key="11">
    <source>
        <dbReference type="SAM" id="SignalP"/>
    </source>
</evidence>
<accession>A0A2P6NDN9</accession>
<feature type="transmembrane region" description="Helical" evidence="10">
    <location>
        <begin position="992"/>
        <end position="1014"/>
    </location>
</feature>
<gene>
    <name evidence="13" type="ORF">PROFUN_03741</name>
</gene>
<dbReference type="FunFam" id="3.80.10.10:FF:000905">
    <property type="entry name" value="Receptor-like protein kinase 7"/>
    <property type="match status" value="1"/>
</dbReference>
<dbReference type="InterPro" id="IPR003591">
    <property type="entry name" value="Leu-rich_rpt_typical-subtyp"/>
</dbReference>
<keyword evidence="3" id="KW-0433">Leucine-rich repeat</keyword>
<dbReference type="Proteomes" id="UP000241769">
    <property type="component" value="Unassembled WGS sequence"/>
</dbReference>
<dbReference type="InterPro" id="IPR000719">
    <property type="entry name" value="Prot_kinase_dom"/>
</dbReference>
<dbReference type="SUPFAM" id="SSF56112">
    <property type="entry name" value="Protein kinase-like (PK-like)"/>
    <property type="match status" value="1"/>
</dbReference>
<organism evidence="13 14">
    <name type="scientific">Planoprotostelium fungivorum</name>
    <dbReference type="NCBI Taxonomy" id="1890364"/>
    <lineage>
        <taxon>Eukaryota</taxon>
        <taxon>Amoebozoa</taxon>
        <taxon>Evosea</taxon>
        <taxon>Variosea</taxon>
        <taxon>Cavosteliida</taxon>
        <taxon>Cavosteliaceae</taxon>
        <taxon>Planoprotostelium</taxon>
    </lineage>
</organism>
<dbReference type="GO" id="GO:0004713">
    <property type="term" value="F:protein tyrosine kinase activity"/>
    <property type="evidence" value="ECO:0007669"/>
    <property type="project" value="InterPro"/>
</dbReference>
<dbReference type="SMART" id="SM00369">
    <property type="entry name" value="LRR_TYP"/>
    <property type="match status" value="8"/>
</dbReference>
<dbReference type="InterPro" id="IPR001245">
    <property type="entry name" value="Ser-Thr/Tyr_kinase_cat_dom"/>
</dbReference>
<dbReference type="SUPFAM" id="SSF52047">
    <property type="entry name" value="RNI-like"/>
    <property type="match status" value="1"/>
</dbReference>
<evidence type="ECO:0000256" key="7">
    <source>
        <dbReference type="ARBA" id="ARBA00022840"/>
    </source>
</evidence>
<evidence type="ECO:0000256" key="5">
    <source>
        <dbReference type="ARBA" id="ARBA00022737"/>
    </source>
</evidence>
<keyword evidence="14" id="KW-1185">Reference proteome</keyword>
<protein>
    <recommendedName>
        <fullName evidence="12">Protein kinase domain-containing protein</fullName>
    </recommendedName>
</protein>
<evidence type="ECO:0000256" key="9">
    <source>
        <dbReference type="PROSITE-ProRule" id="PRU10141"/>
    </source>
</evidence>
<keyword evidence="7 9" id="KW-0067">ATP-binding</keyword>
<dbReference type="PROSITE" id="PS00107">
    <property type="entry name" value="PROTEIN_KINASE_ATP"/>
    <property type="match status" value="1"/>
</dbReference>
<feature type="chain" id="PRO_5015119569" description="Protein kinase domain-containing protein" evidence="11">
    <location>
        <begin position="20"/>
        <end position="1380"/>
    </location>
</feature>
<dbReference type="PROSITE" id="PS51450">
    <property type="entry name" value="LRR"/>
    <property type="match status" value="1"/>
</dbReference>
<keyword evidence="6 9" id="KW-0547">Nucleotide-binding</keyword>
<dbReference type="InterPro" id="IPR001611">
    <property type="entry name" value="Leu-rich_rpt"/>
</dbReference>
<dbReference type="FunFam" id="3.80.10.10:FF:000095">
    <property type="entry name" value="LRR receptor-like serine/threonine-protein kinase GSO1"/>
    <property type="match status" value="1"/>
</dbReference>
<feature type="domain" description="Protein kinase" evidence="12">
    <location>
        <begin position="1048"/>
        <end position="1329"/>
    </location>
</feature>
<sequence>MRVVVGLCILLTFCTSAAALFQAEANILRTLYVELGGEQWINNTHWENTTASYCSYYGITCDGNGHVTEIRLANNLVGQLPDLSGLSYLTILDLGGNGGNDDPSMEPPIPNYLSGPFPSWITRTRLEYIDFFNHNFLGMLPDDLGNLVNLTCLSLGVSSKGGRLYGPVPESWMKLTKLTALGLFGNSFSHINLSRLNDFVNLTDLHLGANNFDGNFSQMTGPLVLPKLVRFTIYSNNYHGPVPDLRQCKALQFLWIDFNAFDGGFPEWVNTLPDLYVIAMGYNQLTGPIPASLGQLKALTYLTISGNGFSGPLPDIWDQLPNLAQITAYANNFTGEIPPSIYRATGMGTLLLNNNRFTGSISPNIKNLTNLAYLVLGYNQFNGTIPDELYECTQLLQLNLVSNQLTGTLSPKVSQLTNIALLQFGQNRLEGDIPNAFGSMSKLQVLDLSYNQFTGGFPQSITHLTQILQIRMNDNELTGPMPSLPSSLLKLQIQRNQFNGTVFWMSTVPQIQLLDISYNQFSGPCSSISLRLMTYCDWSNNQLSGRMPQGYNVTMPLYHLDLSSNQLTGNMEYSIGSLSSLAYLNLSRNQLTGSLESRLAQLSQLQYMDLSYNKFGGVIPPGAMGSPQMIQLNFDNNNFVGDIPSSVTKSSSMTTLSLGNNQLTGGLQDVFSLPNLISLNVSGNNLNANIPDISGSLGLQVIDLSYNRLVGSIPVGLAKQNSLRVLSLSHNQLTGQVPYPLKSDPQTIDLSSNQLSGPLSFLDTLSSLTRLNLSGNAFSGQIKTLNGMRGLLSIDISHNLISSLPSMSGLFNLSHNTINGSVPDLTGCTSLSTLDLSYNTLTDAMLMVNVPSLSYCNFTHQTFVCPLPAQASVLCQARCQVDNYQSADMSIRIAGNVSTFDSASFIQSVAKIADISSDRVQILRTRSGSVIVDLSFSPPSEGSNEGSSSRVVSYLNQVGSSAYSSMNITVLSVSDSITPDAASASTGLSAGAIAGIVIACVVFFVFILVIVLLLTRKRRVYKTSFELVDFTQINNNATLKSVIPFSELEGQVMIGSGAYGVVYKASWRSNTVAVKQVRSEHINTDQMQSFLDEATLVQSMRPHPNVVLFMGYTFPPDPLSIVTEFCEGGCLLDYLEAHRNEVTQEKKDSIILGIAKGVLHLHQEKIIHRDLAARNILLSKHHEAKVSDFGMSRQIQSRDTASTTASTIGPVKWMSPEAISKREYSTKSDGDSFTLYHWHPTDVHSAFSFGVVIWEILTCKEPWGERAMVEVAIDILNDKRLKIPDGTPPTLQAVMKGKKRSVYLVEYRAGVWMASPEDRPDFVQICSWLSDGQVTKDYYESDGRTKDEGIIYDAVDTTHMVQRYASTDNFLGVLEEDEKK</sequence>
<dbReference type="Gene3D" id="3.80.10.10">
    <property type="entry name" value="Ribonuclease Inhibitor"/>
    <property type="match status" value="5"/>
</dbReference>
<feature type="signal peptide" evidence="11">
    <location>
        <begin position="1"/>
        <end position="19"/>
    </location>
</feature>
<dbReference type="Pfam" id="PF13855">
    <property type="entry name" value="LRR_8"/>
    <property type="match status" value="2"/>
</dbReference>
<dbReference type="PROSITE" id="PS00109">
    <property type="entry name" value="PROTEIN_KINASE_TYR"/>
    <property type="match status" value="1"/>
</dbReference>
<dbReference type="InterPro" id="IPR032675">
    <property type="entry name" value="LRR_dom_sf"/>
</dbReference>
<dbReference type="PROSITE" id="PS50011">
    <property type="entry name" value="PROTEIN_KINASE_DOM"/>
    <property type="match status" value="1"/>
</dbReference>